<sequence>MSYFERFGSACKLQNCTADFVERVKQGGNQGRFSVCKQKSEDFHPPGQASTSWAERGESAAVPAQDVVTLALDRNKSALGLASHLQVKTAGPACVNARRRGGWCPRRSGRTRLSGTPSMLAHNGLALITEKLQNQRLEEPAQPSPAAAKLPQVGYESTTKTCQNQKNNLAVKGKNVWALTVESERPGRQSHEFAAPDLLPRPPTLRPTVDKVPNPGAVALPVCCRHKKLRQSCQFCDSAPGTPSAPPKKKHCRSLSVPPDGGGGFAAGSIPPDPSSRENAARLWKPIALIPLPGNSSSSRDSSNPSAMVASGNPPNYPAPGDGTGRWLPKLLGSGLQLVPSASAASSDSGHFTTSDFQTPPGSPVPPVVTRPASASSDTTSSLSSLGSALFECAGGGNSNFSSSSNSRACRGARALQNRSLSYEDRISGSSSPYTRAAAAAAAATNAASMPCVHSVGDVSASSRCRSGSQDSSMSSSGPGATCTGSIPRCHSQPCVLHHRRCGKKRRRNCDRPTLNFNKMTEVS</sequence>
<feature type="region of interest" description="Disordered" evidence="2">
    <location>
        <begin position="238"/>
        <end position="278"/>
    </location>
</feature>
<feature type="region of interest" description="Disordered" evidence="2">
    <location>
        <begin position="342"/>
        <end position="381"/>
    </location>
</feature>
<keyword evidence="4" id="KW-1185">Reference proteome</keyword>
<organism evidence="3 4">
    <name type="scientific">Plakobranchus ocellatus</name>
    <dbReference type="NCBI Taxonomy" id="259542"/>
    <lineage>
        <taxon>Eukaryota</taxon>
        <taxon>Metazoa</taxon>
        <taxon>Spiralia</taxon>
        <taxon>Lophotrochozoa</taxon>
        <taxon>Mollusca</taxon>
        <taxon>Gastropoda</taxon>
        <taxon>Heterobranchia</taxon>
        <taxon>Euthyneura</taxon>
        <taxon>Panpulmonata</taxon>
        <taxon>Sacoglossa</taxon>
        <taxon>Placobranchoidea</taxon>
        <taxon>Plakobranchidae</taxon>
        <taxon>Plakobranchus</taxon>
    </lineage>
</organism>
<comment type="similarity">
    <text evidence="1">Belongs to the FAM53 family.</text>
</comment>
<dbReference type="AlphaFoldDB" id="A0AAV4DPJ1"/>
<protein>
    <submittedName>
        <fullName evidence="3">Protein fam53a-like</fullName>
    </submittedName>
</protein>
<dbReference type="InterPro" id="IPR029356">
    <property type="entry name" value="FAM53"/>
</dbReference>
<evidence type="ECO:0000313" key="3">
    <source>
        <dbReference type="EMBL" id="GFO46262.1"/>
    </source>
</evidence>
<evidence type="ECO:0000256" key="1">
    <source>
        <dbReference type="ARBA" id="ARBA00010984"/>
    </source>
</evidence>
<accession>A0AAV4DPJ1</accession>
<dbReference type="Proteomes" id="UP000735302">
    <property type="component" value="Unassembled WGS sequence"/>
</dbReference>
<dbReference type="Pfam" id="PF15242">
    <property type="entry name" value="FAM53"/>
    <property type="match status" value="1"/>
</dbReference>
<feature type="compositionally biased region" description="Low complexity" evidence="2">
    <location>
        <begin position="296"/>
        <end position="306"/>
    </location>
</feature>
<comment type="caution">
    <text evidence="3">The sequence shown here is derived from an EMBL/GenBank/DDBJ whole genome shotgun (WGS) entry which is preliminary data.</text>
</comment>
<evidence type="ECO:0000313" key="4">
    <source>
        <dbReference type="Proteomes" id="UP000735302"/>
    </source>
</evidence>
<feature type="region of interest" description="Disordered" evidence="2">
    <location>
        <begin position="293"/>
        <end position="325"/>
    </location>
</feature>
<dbReference type="PANTHER" id="PTHR28567">
    <property type="entry name" value="PROTEIN FAM53A-LIKE ISOFORM X1"/>
    <property type="match status" value="1"/>
</dbReference>
<feature type="region of interest" description="Disordered" evidence="2">
    <location>
        <begin position="37"/>
        <end position="58"/>
    </location>
</feature>
<dbReference type="GO" id="GO:0006606">
    <property type="term" value="P:protein import into nucleus"/>
    <property type="evidence" value="ECO:0007669"/>
    <property type="project" value="TreeGrafter"/>
</dbReference>
<gene>
    <name evidence="3" type="ORF">PoB_007276700</name>
</gene>
<proteinExistence type="inferred from homology"/>
<feature type="compositionally biased region" description="Low complexity" evidence="2">
    <location>
        <begin position="370"/>
        <end position="381"/>
    </location>
</feature>
<dbReference type="GO" id="GO:0005634">
    <property type="term" value="C:nucleus"/>
    <property type="evidence" value="ECO:0007669"/>
    <property type="project" value="TreeGrafter"/>
</dbReference>
<feature type="compositionally biased region" description="Polar residues" evidence="2">
    <location>
        <begin position="343"/>
        <end position="358"/>
    </location>
</feature>
<dbReference type="EMBL" id="BLXT01008183">
    <property type="protein sequence ID" value="GFO46262.1"/>
    <property type="molecule type" value="Genomic_DNA"/>
</dbReference>
<evidence type="ECO:0000256" key="2">
    <source>
        <dbReference type="SAM" id="MobiDB-lite"/>
    </source>
</evidence>
<reference evidence="3 4" key="1">
    <citation type="journal article" date="2021" name="Elife">
        <title>Chloroplast acquisition without the gene transfer in kleptoplastic sea slugs, Plakobranchus ocellatus.</title>
        <authorList>
            <person name="Maeda T."/>
            <person name="Takahashi S."/>
            <person name="Yoshida T."/>
            <person name="Shimamura S."/>
            <person name="Takaki Y."/>
            <person name="Nagai Y."/>
            <person name="Toyoda A."/>
            <person name="Suzuki Y."/>
            <person name="Arimoto A."/>
            <person name="Ishii H."/>
            <person name="Satoh N."/>
            <person name="Nishiyama T."/>
            <person name="Hasebe M."/>
            <person name="Maruyama T."/>
            <person name="Minagawa J."/>
            <person name="Obokata J."/>
            <person name="Shigenobu S."/>
        </authorList>
    </citation>
    <scope>NUCLEOTIDE SEQUENCE [LARGE SCALE GENOMIC DNA]</scope>
</reference>
<dbReference type="PANTHER" id="PTHR28567:SF3">
    <property type="entry name" value="PROTEIN FAM53A-LIKE ISOFORM X1"/>
    <property type="match status" value="1"/>
</dbReference>
<name>A0AAV4DPJ1_9GAST</name>